<sequence>MGFLTSAVSLLLLLHATKGHLHPGKCEVLLCVSRGPDMDSGDCHILSITTCTYVTDRLLQLLKNSFQSGMWNHPQMLPAAKEPASHLLRLGQHCLLA</sequence>
<keyword evidence="3" id="KW-1185">Reference proteome</keyword>
<comment type="caution">
    <text evidence="2">The sequence shown here is derived from an EMBL/GenBank/DDBJ whole genome shotgun (WGS) entry which is preliminary data.</text>
</comment>
<feature type="chain" id="PRO_5039351187" evidence="1">
    <location>
        <begin position="20"/>
        <end position="97"/>
    </location>
</feature>
<dbReference type="AlphaFoldDB" id="A0A9D3T1G1"/>
<organism evidence="2 3">
    <name type="scientific">Megalops atlanticus</name>
    <name type="common">Tarpon</name>
    <name type="synonym">Clupea gigantea</name>
    <dbReference type="NCBI Taxonomy" id="7932"/>
    <lineage>
        <taxon>Eukaryota</taxon>
        <taxon>Metazoa</taxon>
        <taxon>Chordata</taxon>
        <taxon>Craniata</taxon>
        <taxon>Vertebrata</taxon>
        <taxon>Euteleostomi</taxon>
        <taxon>Actinopterygii</taxon>
        <taxon>Neopterygii</taxon>
        <taxon>Teleostei</taxon>
        <taxon>Elopiformes</taxon>
        <taxon>Megalopidae</taxon>
        <taxon>Megalops</taxon>
    </lineage>
</organism>
<dbReference type="EMBL" id="JAFDVH010000022">
    <property type="protein sequence ID" value="KAG7457045.1"/>
    <property type="molecule type" value="Genomic_DNA"/>
</dbReference>
<evidence type="ECO:0000256" key="1">
    <source>
        <dbReference type="SAM" id="SignalP"/>
    </source>
</evidence>
<name>A0A9D3T1G1_MEGAT</name>
<evidence type="ECO:0000313" key="3">
    <source>
        <dbReference type="Proteomes" id="UP001046870"/>
    </source>
</evidence>
<reference evidence="2" key="1">
    <citation type="submission" date="2021-01" db="EMBL/GenBank/DDBJ databases">
        <authorList>
            <person name="Zahm M."/>
            <person name="Roques C."/>
            <person name="Cabau C."/>
            <person name="Klopp C."/>
            <person name="Donnadieu C."/>
            <person name="Jouanno E."/>
            <person name="Lampietro C."/>
            <person name="Louis A."/>
            <person name="Herpin A."/>
            <person name="Echchiki A."/>
            <person name="Berthelot C."/>
            <person name="Parey E."/>
            <person name="Roest-Crollius H."/>
            <person name="Braasch I."/>
            <person name="Postlethwait J."/>
            <person name="Bobe J."/>
            <person name="Montfort J."/>
            <person name="Bouchez O."/>
            <person name="Begum T."/>
            <person name="Mejri S."/>
            <person name="Adams A."/>
            <person name="Chen W.-J."/>
            <person name="Guiguen Y."/>
        </authorList>
    </citation>
    <scope>NUCLEOTIDE SEQUENCE</scope>
    <source>
        <strain evidence="2">YG-15Mar2019-1</strain>
        <tissue evidence="2">Brain</tissue>
    </source>
</reference>
<evidence type="ECO:0000313" key="2">
    <source>
        <dbReference type="EMBL" id="KAG7457045.1"/>
    </source>
</evidence>
<gene>
    <name evidence="2" type="ORF">MATL_G00242350</name>
</gene>
<proteinExistence type="predicted"/>
<keyword evidence="1" id="KW-0732">Signal</keyword>
<protein>
    <submittedName>
        <fullName evidence="2">Uncharacterized protein</fullName>
    </submittedName>
</protein>
<feature type="signal peptide" evidence="1">
    <location>
        <begin position="1"/>
        <end position="19"/>
    </location>
</feature>
<accession>A0A9D3T1G1</accession>
<dbReference type="Proteomes" id="UP001046870">
    <property type="component" value="Chromosome 22"/>
</dbReference>